<proteinExistence type="predicted"/>
<evidence type="ECO:0000256" key="1">
    <source>
        <dbReference type="SAM" id="MobiDB-lite"/>
    </source>
</evidence>
<feature type="compositionally biased region" description="Basic and acidic residues" evidence="1">
    <location>
        <begin position="104"/>
        <end position="113"/>
    </location>
</feature>
<feature type="compositionally biased region" description="Basic residues" evidence="1">
    <location>
        <begin position="87"/>
        <end position="103"/>
    </location>
</feature>
<accession>A0A8D9BL31</accession>
<dbReference type="EMBL" id="HBUF01631948">
    <property type="protein sequence ID" value="CAG6783351.1"/>
    <property type="molecule type" value="Transcribed_RNA"/>
</dbReference>
<sequence>MRGESRKEGGGEREGEETQGGKRKSDKKRKNGKWLGRVREGEKADKKKFAKIFTQKRLPSRELKIGPRTRRRERIKGEREEEDKKRIGSNRKNKNTKKKQNGKRKSDNRRNHE</sequence>
<feature type="compositionally biased region" description="Basic and acidic residues" evidence="1">
    <location>
        <begin position="37"/>
        <end position="47"/>
    </location>
</feature>
<evidence type="ECO:0000313" key="2">
    <source>
        <dbReference type="EMBL" id="CAG6783351.1"/>
    </source>
</evidence>
<feature type="compositionally biased region" description="Basic residues" evidence="1">
    <location>
        <begin position="21"/>
        <end position="32"/>
    </location>
</feature>
<name>A0A8D9BL31_9HEMI</name>
<protein>
    <submittedName>
        <fullName evidence="2">Uncharacterized protein</fullName>
    </submittedName>
</protein>
<organism evidence="2">
    <name type="scientific">Cacopsylla melanoneura</name>
    <dbReference type="NCBI Taxonomy" id="428564"/>
    <lineage>
        <taxon>Eukaryota</taxon>
        <taxon>Metazoa</taxon>
        <taxon>Ecdysozoa</taxon>
        <taxon>Arthropoda</taxon>
        <taxon>Hexapoda</taxon>
        <taxon>Insecta</taxon>
        <taxon>Pterygota</taxon>
        <taxon>Neoptera</taxon>
        <taxon>Paraneoptera</taxon>
        <taxon>Hemiptera</taxon>
        <taxon>Sternorrhyncha</taxon>
        <taxon>Psylloidea</taxon>
        <taxon>Psyllidae</taxon>
        <taxon>Psyllinae</taxon>
        <taxon>Cacopsylla</taxon>
    </lineage>
</organism>
<reference evidence="2" key="1">
    <citation type="submission" date="2021-05" db="EMBL/GenBank/DDBJ databases">
        <authorList>
            <person name="Alioto T."/>
            <person name="Alioto T."/>
            <person name="Gomez Garrido J."/>
        </authorList>
    </citation>
    <scope>NUCLEOTIDE SEQUENCE</scope>
</reference>
<feature type="compositionally biased region" description="Basic and acidic residues" evidence="1">
    <location>
        <begin position="75"/>
        <end position="86"/>
    </location>
</feature>
<feature type="region of interest" description="Disordered" evidence="1">
    <location>
        <begin position="1"/>
        <end position="113"/>
    </location>
</feature>
<dbReference type="AlphaFoldDB" id="A0A8D9BL31"/>
<feature type="compositionally biased region" description="Basic and acidic residues" evidence="1">
    <location>
        <begin position="1"/>
        <end position="13"/>
    </location>
</feature>